<comment type="caution">
    <text evidence="1">The sequence shown here is derived from an EMBL/GenBank/DDBJ whole genome shotgun (WGS) entry which is preliminary data.</text>
</comment>
<evidence type="ECO:0000313" key="1">
    <source>
        <dbReference type="EMBL" id="TGZ64366.1"/>
    </source>
</evidence>
<accession>A0A4S2LMT4</accession>
<gene>
    <name evidence="1" type="ORF">CRM22_006397</name>
</gene>
<name>A0A4S2LMT4_OPIFE</name>
<evidence type="ECO:0000313" key="2">
    <source>
        <dbReference type="Proteomes" id="UP000308267"/>
    </source>
</evidence>
<sequence length="100" mass="11560">MDFQILVKFFSTGLFWRSPNLLPGTRIFVANFDAIPSSSCILLMLFQITPNPEFQHQRPSSISKNVTTRPFPQNVENYMVSSGRPQSKCILYESWEQTKK</sequence>
<dbReference type="AlphaFoldDB" id="A0A4S2LMT4"/>
<reference evidence="1 2" key="1">
    <citation type="journal article" date="2019" name="BMC Genomics">
        <title>New insights from Opisthorchis felineus genome: update on genomics of the epidemiologically important liver flukes.</title>
        <authorList>
            <person name="Ershov N.I."/>
            <person name="Mordvinov V.A."/>
            <person name="Prokhortchouk E.B."/>
            <person name="Pakharukova M.Y."/>
            <person name="Gunbin K.V."/>
            <person name="Ustyantsev K."/>
            <person name="Genaev M.A."/>
            <person name="Blinov A.G."/>
            <person name="Mazur A."/>
            <person name="Boulygina E."/>
            <person name="Tsygankova S."/>
            <person name="Khrameeva E."/>
            <person name="Chekanov N."/>
            <person name="Fan G."/>
            <person name="Xiao A."/>
            <person name="Zhang H."/>
            <person name="Xu X."/>
            <person name="Yang H."/>
            <person name="Solovyev V."/>
            <person name="Lee S.M."/>
            <person name="Liu X."/>
            <person name="Afonnikov D.A."/>
            <person name="Skryabin K.G."/>
        </authorList>
    </citation>
    <scope>NUCLEOTIDE SEQUENCE [LARGE SCALE GENOMIC DNA]</scope>
    <source>
        <strain evidence="1">AK-0245</strain>
        <tissue evidence="1">Whole organism</tissue>
    </source>
</reference>
<keyword evidence="2" id="KW-1185">Reference proteome</keyword>
<protein>
    <submittedName>
        <fullName evidence="1">Uncharacterized protein</fullName>
    </submittedName>
</protein>
<dbReference type="Proteomes" id="UP000308267">
    <property type="component" value="Unassembled WGS sequence"/>
</dbReference>
<organism evidence="1 2">
    <name type="scientific">Opisthorchis felineus</name>
    <dbReference type="NCBI Taxonomy" id="147828"/>
    <lineage>
        <taxon>Eukaryota</taxon>
        <taxon>Metazoa</taxon>
        <taxon>Spiralia</taxon>
        <taxon>Lophotrochozoa</taxon>
        <taxon>Platyhelminthes</taxon>
        <taxon>Trematoda</taxon>
        <taxon>Digenea</taxon>
        <taxon>Opisthorchiida</taxon>
        <taxon>Opisthorchiata</taxon>
        <taxon>Opisthorchiidae</taxon>
        <taxon>Opisthorchis</taxon>
    </lineage>
</organism>
<proteinExistence type="predicted"/>
<dbReference type="EMBL" id="SJOL01006765">
    <property type="protein sequence ID" value="TGZ64366.1"/>
    <property type="molecule type" value="Genomic_DNA"/>
</dbReference>